<comment type="caution">
    <text evidence="2">The sequence shown here is derived from an EMBL/GenBank/DDBJ whole genome shotgun (WGS) entry which is preliminary data.</text>
</comment>
<protein>
    <submittedName>
        <fullName evidence="2">Uncharacterized protein</fullName>
    </submittedName>
</protein>
<reference evidence="2 3" key="1">
    <citation type="journal article" date="2021" name="BMC Genomics">
        <title>Datura genome reveals duplications of psychoactive alkaloid biosynthetic genes and high mutation rate following tissue culture.</title>
        <authorList>
            <person name="Rajewski A."/>
            <person name="Carter-House D."/>
            <person name="Stajich J."/>
            <person name="Litt A."/>
        </authorList>
    </citation>
    <scope>NUCLEOTIDE SEQUENCE [LARGE SCALE GENOMIC DNA]</scope>
    <source>
        <strain evidence="2">AR-01</strain>
    </source>
</reference>
<name>A0ABS8VL42_DATST</name>
<feature type="region of interest" description="Disordered" evidence="1">
    <location>
        <begin position="21"/>
        <end position="40"/>
    </location>
</feature>
<gene>
    <name evidence="2" type="ORF">HAX54_036747</name>
</gene>
<sequence>RTTIALLPPFLLPKTCRNPYQVPLPSSDHRQTQPTTTTPAAHHFPTLRWITIRETTRPISVQQPPLVVSDSHCISDFFYSFSQEGND</sequence>
<dbReference type="EMBL" id="JACEIK010004892">
    <property type="protein sequence ID" value="MCD9646689.1"/>
    <property type="molecule type" value="Genomic_DNA"/>
</dbReference>
<organism evidence="2 3">
    <name type="scientific">Datura stramonium</name>
    <name type="common">Jimsonweed</name>
    <name type="synonym">Common thornapple</name>
    <dbReference type="NCBI Taxonomy" id="4076"/>
    <lineage>
        <taxon>Eukaryota</taxon>
        <taxon>Viridiplantae</taxon>
        <taxon>Streptophyta</taxon>
        <taxon>Embryophyta</taxon>
        <taxon>Tracheophyta</taxon>
        <taxon>Spermatophyta</taxon>
        <taxon>Magnoliopsida</taxon>
        <taxon>eudicotyledons</taxon>
        <taxon>Gunneridae</taxon>
        <taxon>Pentapetalae</taxon>
        <taxon>asterids</taxon>
        <taxon>lamiids</taxon>
        <taxon>Solanales</taxon>
        <taxon>Solanaceae</taxon>
        <taxon>Solanoideae</taxon>
        <taxon>Datureae</taxon>
        <taxon>Datura</taxon>
    </lineage>
</organism>
<keyword evidence="3" id="KW-1185">Reference proteome</keyword>
<dbReference type="Proteomes" id="UP000823775">
    <property type="component" value="Unassembled WGS sequence"/>
</dbReference>
<evidence type="ECO:0000313" key="3">
    <source>
        <dbReference type="Proteomes" id="UP000823775"/>
    </source>
</evidence>
<evidence type="ECO:0000256" key="1">
    <source>
        <dbReference type="SAM" id="MobiDB-lite"/>
    </source>
</evidence>
<accession>A0ABS8VL42</accession>
<evidence type="ECO:0000313" key="2">
    <source>
        <dbReference type="EMBL" id="MCD9646689.1"/>
    </source>
</evidence>
<feature type="non-terminal residue" evidence="2">
    <location>
        <position position="1"/>
    </location>
</feature>
<proteinExistence type="predicted"/>